<evidence type="ECO:0000313" key="3">
    <source>
        <dbReference type="EMBL" id="CAF0851961.1"/>
    </source>
</evidence>
<feature type="domain" description="Transglutaminase-like" evidence="2">
    <location>
        <begin position="497"/>
        <end position="564"/>
    </location>
</feature>
<dbReference type="Proteomes" id="UP000682733">
    <property type="component" value="Unassembled WGS sequence"/>
</dbReference>
<evidence type="ECO:0000259" key="2">
    <source>
        <dbReference type="SMART" id="SM00460"/>
    </source>
</evidence>
<dbReference type="InterPro" id="IPR056564">
    <property type="entry name" value="Ig-like_KY"/>
</dbReference>
<dbReference type="AlphaFoldDB" id="A0A814C7X6"/>
<feature type="compositionally biased region" description="Basic and acidic residues" evidence="1">
    <location>
        <begin position="154"/>
        <end position="175"/>
    </location>
</feature>
<dbReference type="PANTHER" id="PTHR46333:SF2">
    <property type="entry name" value="CYTOKINESIS PROTEIN 3"/>
    <property type="match status" value="1"/>
</dbReference>
<evidence type="ECO:0000313" key="5">
    <source>
        <dbReference type="EMBL" id="CAF3637148.1"/>
    </source>
</evidence>
<name>A0A814C7X6_9BILA</name>
<evidence type="ECO:0000313" key="4">
    <source>
        <dbReference type="EMBL" id="CAF0938906.1"/>
    </source>
</evidence>
<organism evidence="4 7">
    <name type="scientific">Didymodactylos carnosus</name>
    <dbReference type="NCBI Taxonomy" id="1234261"/>
    <lineage>
        <taxon>Eukaryota</taxon>
        <taxon>Metazoa</taxon>
        <taxon>Spiralia</taxon>
        <taxon>Gnathifera</taxon>
        <taxon>Rotifera</taxon>
        <taxon>Eurotatoria</taxon>
        <taxon>Bdelloidea</taxon>
        <taxon>Philodinida</taxon>
        <taxon>Philodinidae</taxon>
        <taxon>Didymodactylos</taxon>
    </lineage>
</organism>
<gene>
    <name evidence="4" type="ORF">GPM918_LOCUS10600</name>
    <name evidence="3" type="ORF">OVA965_LOCUS7191</name>
    <name evidence="6" type="ORF">SRO942_LOCUS10601</name>
    <name evidence="5" type="ORF">TMI583_LOCUS7187</name>
</gene>
<dbReference type="EMBL" id="CAJOBC010002104">
    <property type="protein sequence ID" value="CAF3715705.1"/>
    <property type="molecule type" value="Genomic_DNA"/>
</dbReference>
<dbReference type="SUPFAM" id="SSF54001">
    <property type="entry name" value="Cysteine proteinases"/>
    <property type="match status" value="1"/>
</dbReference>
<dbReference type="Proteomes" id="UP000681722">
    <property type="component" value="Unassembled WGS sequence"/>
</dbReference>
<dbReference type="EMBL" id="CAJOBA010002257">
    <property type="protein sequence ID" value="CAF3637148.1"/>
    <property type="molecule type" value="Genomic_DNA"/>
</dbReference>
<feature type="compositionally biased region" description="Pro residues" evidence="1">
    <location>
        <begin position="139"/>
        <end position="153"/>
    </location>
</feature>
<protein>
    <recommendedName>
        <fullName evidence="2">Transglutaminase-like domain-containing protein</fullName>
    </recommendedName>
</protein>
<dbReference type="Gene3D" id="3.10.620.30">
    <property type="match status" value="1"/>
</dbReference>
<dbReference type="Proteomes" id="UP000663829">
    <property type="component" value="Unassembled WGS sequence"/>
</dbReference>
<dbReference type="InterPro" id="IPR002931">
    <property type="entry name" value="Transglutaminase-like"/>
</dbReference>
<evidence type="ECO:0000256" key="1">
    <source>
        <dbReference type="SAM" id="MobiDB-lite"/>
    </source>
</evidence>
<proteinExistence type="predicted"/>
<dbReference type="InterPro" id="IPR052557">
    <property type="entry name" value="CAP/Cytokinesis_protein"/>
</dbReference>
<accession>A0A814C7X6</accession>
<dbReference type="Pfam" id="PF23265">
    <property type="entry name" value="Ig-like_KY"/>
    <property type="match status" value="1"/>
</dbReference>
<evidence type="ECO:0000313" key="6">
    <source>
        <dbReference type="EMBL" id="CAF3715705.1"/>
    </source>
</evidence>
<feature type="region of interest" description="Disordered" evidence="1">
    <location>
        <begin position="139"/>
        <end position="208"/>
    </location>
</feature>
<reference evidence="4" key="1">
    <citation type="submission" date="2021-02" db="EMBL/GenBank/DDBJ databases">
        <authorList>
            <person name="Nowell W R."/>
        </authorList>
    </citation>
    <scope>NUCLEOTIDE SEQUENCE</scope>
</reference>
<dbReference type="PANTHER" id="PTHR46333">
    <property type="entry name" value="CYTOKINESIS PROTEIN 3"/>
    <property type="match status" value="1"/>
</dbReference>
<dbReference type="Pfam" id="PF01841">
    <property type="entry name" value="Transglut_core"/>
    <property type="match status" value="1"/>
</dbReference>
<dbReference type="InterPro" id="IPR038765">
    <property type="entry name" value="Papain-like_cys_pep_sf"/>
</dbReference>
<dbReference type="EMBL" id="CAJNOK010002257">
    <property type="protein sequence ID" value="CAF0851961.1"/>
    <property type="molecule type" value="Genomic_DNA"/>
</dbReference>
<evidence type="ECO:0000313" key="7">
    <source>
        <dbReference type="Proteomes" id="UP000663829"/>
    </source>
</evidence>
<dbReference type="Proteomes" id="UP000677228">
    <property type="component" value="Unassembled WGS sequence"/>
</dbReference>
<dbReference type="SMART" id="SM00460">
    <property type="entry name" value="TGc"/>
    <property type="match status" value="1"/>
</dbReference>
<dbReference type="GO" id="GO:0005737">
    <property type="term" value="C:cytoplasm"/>
    <property type="evidence" value="ECO:0007669"/>
    <property type="project" value="TreeGrafter"/>
</dbReference>
<sequence>MAYATVLRADIDSTRLITQPFHLIWLANEIDELKKTFPQAVTRLESIVSSVDNFSDADVFVNFLYETSYEKILMIVTGGLGENIVPIIHGVSQLDSIFVFCHNKAVHEQWGKDWPKVKGVFNQIDAMCQAIVQVVQPKPPPVLRRPLTPQPPRPKIDHDRTTAVDDHRQESSDRPYRRRGRSALPAQSDVDTTASNLSRGESMKIKRETPKIDVKKDLSPELTKSQKGAFLEPAIPTDTTRLRIEHEYSPIRAFEEHTESSPPLINSLKRTITGTSNSQTQLSSNFEQLERTLIETTEREIRQSLLKNDAIHLTTSLNTNAIDRLQDTLVQTIEKHVTTKNDDSHVLTKLFGELKQVLVDTLLQQQPTLLQDMIKQTVVDALSQQQNVALVPTTNTRMISHRKPITIATNREVKITADLKRTRTNAAFRQQRDAVVNNQRLRDAVQQWSSLSSKTDLVNAIKMHGKNDLEYAWLLFCWIGQNIQYQTHCNNNAAETVFRTRQGVCRGFVSLYHECCTLLGIECSEISGYAKQAFLKPGEELKQSPHAWNSIVLDQYTYLLDPTWGAGGRDNENKLEDFYFLTSPEEFIYTHYCSGYQLLEPEISKEEFLSLPVMKSTYYKLGLTLLSPKQGLNETNDNLFKIIIQTPQHVDLFAQLKVGDNEYPRSLHTLCQRDETKSDICNCYITPPADGLYEVAIYAKTNKENLYSDAINMRLRVSNITGAFTFPLLYSIFTKQCCILIEPLHRLVHVNEQVLIHMIIPNANVIRINNGDDHIVPCRDEYKKGVLKKQIRVQGDLHICARWDDNADLISTICVFNMM</sequence>
<comment type="caution">
    <text evidence="4">The sequence shown here is derived from an EMBL/GenBank/DDBJ whole genome shotgun (WGS) entry which is preliminary data.</text>
</comment>
<dbReference type="OrthoDB" id="6129702at2759"/>
<feature type="compositionally biased region" description="Polar residues" evidence="1">
    <location>
        <begin position="189"/>
        <end position="199"/>
    </location>
</feature>
<dbReference type="EMBL" id="CAJNOQ010002104">
    <property type="protein sequence ID" value="CAF0938906.1"/>
    <property type="molecule type" value="Genomic_DNA"/>
</dbReference>
<keyword evidence="7" id="KW-1185">Reference proteome</keyword>